<organism evidence="2 3">
    <name type="scientific">Popillia japonica</name>
    <name type="common">Japanese beetle</name>
    <dbReference type="NCBI Taxonomy" id="7064"/>
    <lineage>
        <taxon>Eukaryota</taxon>
        <taxon>Metazoa</taxon>
        <taxon>Ecdysozoa</taxon>
        <taxon>Arthropoda</taxon>
        <taxon>Hexapoda</taxon>
        <taxon>Insecta</taxon>
        <taxon>Pterygota</taxon>
        <taxon>Neoptera</taxon>
        <taxon>Endopterygota</taxon>
        <taxon>Coleoptera</taxon>
        <taxon>Polyphaga</taxon>
        <taxon>Scarabaeiformia</taxon>
        <taxon>Scarabaeidae</taxon>
        <taxon>Rutelinae</taxon>
        <taxon>Popillia</taxon>
    </lineage>
</organism>
<protein>
    <submittedName>
        <fullName evidence="2">Rhabdovirus nucleoprotein</fullName>
    </submittedName>
</protein>
<feature type="compositionally biased region" description="Basic and acidic residues" evidence="1">
    <location>
        <begin position="170"/>
        <end position="183"/>
    </location>
</feature>
<name>A0AAW1JCR6_POPJA</name>
<gene>
    <name evidence="2" type="ORF">QE152_g31128</name>
</gene>
<comment type="caution">
    <text evidence="2">The sequence shown here is derived from an EMBL/GenBank/DDBJ whole genome shotgun (WGS) entry which is preliminary data.</text>
</comment>
<reference evidence="2 3" key="1">
    <citation type="journal article" date="2024" name="BMC Genomics">
        <title>De novo assembly and annotation of Popillia japonica's genome with initial clues to its potential as an invasive pest.</title>
        <authorList>
            <person name="Cucini C."/>
            <person name="Boschi S."/>
            <person name="Funari R."/>
            <person name="Cardaioli E."/>
            <person name="Iannotti N."/>
            <person name="Marturano G."/>
            <person name="Paoli F."/>
            <person name="Bruttini M."/>
            <person name="Carapelli A."/>
            <person name="Frati F."/>
            <person name="Nardi F."/>
        </authorList>
    </citation>
    <scope>NUCLEOTIDE SEQUENCE [LARGE SCALE GENOMIC DNA]</scope>
    <source>
        <strain evidence="2">DMR45628</strain>
    </source>
</reference>
<feature type="region of interest" description="Disordered" evidence="1">
    <location>
        <begin position="143"/>
        <end position="191"/>
    </location>
</feature>
<feature type="compositionally biased region" description="Basic and acidic residues" evidence="1">
    <location>
        <begin position="143"/>
        <end position="159"/>
    </location>
</feature>
<feature type="compositionally biased region" description="Basic residues" evidence="1">
    <location>
        <begin position="160"/>
        <end position="169"/>
    </location>
</feature>
<evidence type="ECO:0000313" key="3">
    <source>
        <dbReference type="Proteomes" id="UP001458880"/>
    </source>
</evidence>
<accession>A0AAW1JCR6</accession>
<evidence type="ECO:0000256" key="1">
    <source>
        <dbReference type="SAM" id="MobiDB-lite"/>
    </source>
</evidence>
<evidence type="ECO:0000313" key="2">
    <source>
        <dbReference type="EMBL" id="KAK9700620.1"/>
    </source>
</evidence>
<dbReference type="Proteomes" id="UP001458880">
    <property type="component" value="Unassembled WGS sequence"/>
</dbReference>
<proteinExistence type="predicted"/>
<sequence length="191" mass="21469">MTALVSTYCWSNKDHLHFTQALLRAACLLSLGELGQGAIHCANEAARSLGIPLVQLLSYMGFADLKPTILRIVSFVDQMAEKPTNTEVTWPWARLFEDGALSQLSVQNNISFCLTCLFLVTGGSDQEELCKIAQFSKAMESRVRKERAKEPRKVADKIRDRKRAQTTRRLRAEEPSDDNRSEDSDSGEEFN</sequence>
<dbReference type="AlphaFoldDB" id="A0AAW1JCR6"/>
<keyword evidence="3" id="KW-1185">Reference proteome</keyword>
<dbReference type="EMBL" id="JASPKY010000434">
    <property type="protein sequence ID" value="KAK9700620.1"/>
    <property type="molecule type" value="Genomic_DNA"/>
</dbReference>